<comment type="caution">
    <text evidence="3">The sequence shown here is derived from an EMBL/GenBank/DDBJ whole genome shotgun (WGS) entry which is preliminary data.</text>
</comment>
<keyword evidence="1" id="KW-0732">Signal</keyword>
<dbReference type="NCBIfam" id="NF038127">
    <property type="entry name" value="FDP_fam"/>
    <property type="match status" value="1"/>
</dbReference>
<evidence type="ECO:0000313" key="4">
    <source>
        <dbReference type="Proteomes" id="UP000562027"/>
    </source>
</evidence>
<evidence type="ECO:0000313" key="3">
    <source>
        <dbReference type="EMBL" id="MBB4845875.1"/>
    </source>
</evidence>
<dbReference type="Proteomes" id="UP000562027">
    <property type="component" value="Unassembled WGS sequence"/>
</dbReference>
<dbReference type="Pfam" id="PF07589">
    <property type="entry name" value="PEP-CTERM"/>
    <property type="match status" value="1"/>
</dbReference>
<dbReference type="InterPro" id="IPR013424">
    <property type="entry name" value="Ice-binding_C"/>
</dbReference>
<protein>
    <recommendedName>
        <fullName evidence="2">Ice-binding protein C-terminal domain-containing protein</fullName>
    </recommendedName>
</protein>
<keyword evidence="4" id="KW-1185">Reference proteome</keyword>
<evidence type="ECO:0000256" key="1">
    <source>
        <dbReference type="SAM" id="SignalP"/>
    </source>
</evidence>
<name>A0A840LFT4_9BURK</name>
<organism evidence="3 4">
    <name type="scientific">Roseateles oligotrophus</name>
    <dbReference type="NCBI Taxonomy" id="1769250"/>
    <lineage>
        <taxon>Bacteria</taxon>
        <taxon>Pseudomonadati</taxon>
        <taxon>Pseudomonadota</taxon>
        <taxon>Betaproteobacteria</taxon>
        <taxon>Burkholderiales</taxon>
        <taxon>Sphaerotilaceae</taxon>
        <taxon>Roseateles</taxon>
    </lineage>
</organism>
<evidence type="ECO:0000259" key="2">
    <source>
        <dbReference type="Pfam" id="PF07589"/>
    </source>
</evidence>
<sequence length="190" mass="19490">MNKRLKTIAALLLSAAAGLSQAAQYDFAGGLSFDNSVARIQFSVSSAVADFKFWTDSFNSGTNFDPVIQLWSMSSPTSGVLLGENDDFSGPAMAGQSSADATLRLASLTAGNYLLTIVASPNFANSASYADGFALDGATPGALQGLPGYTAHISADGNGLNVTAVPEPGTWALMLMGAAGLALSQRKRKA</sequence>
<gene>
    <name evidence="3" type="ORF">HNP55_004429</name>
</gene>
<dbReference type="RefSeq" id="WP_184304226.1">
    <property type="nucleotide sequence ID" value="NZ_JACHLP010000012.1"/>
</dbReference>
<accession>A0A840LFT4</accession>
<dbReference type="EMBL" id="JACHLP010000012">
    <property type="protein sequence ID" value="MBB4845875.1"/>
    <property type="molecule type" value="Genomic_DNA"/>
</dbReference>
<dbReference type="AlphaFoldDB" id="A0A840LFT4"/>
<feature type="chain" id="PRO_5032950092" description="Ice-binding protein C-terminal domain-containing protein" evidence="1">
    <location>
        <begin position="23"/>
        <end position="190"/>
    </location>
</feature>
<reference evidence="3 4" key="1">
    <citation type="submission" date="2020-08" db="EMBL/GenBank/DDBJ databases">
        <title>Functional genomics of gut bacteria from endangered species of beetles.</title>
        <authorList>
            <person name="Carlos-Shanley C."/>
        </authorList>
    </citation>
    <scope>NUCLEOTIDE SEQUENCE [LARGE SCALE GENOMIC DNA]</scope>
    <source>
        <strain evidence="3 4">S00239</strain>
    </source>
</reference>
<feature type="signal peptide" evidence="1">
    <location>
        <begin position="1"/>
        <end position="22"/>
    </location>
</feature>
<dbReference type="NCBIfam" id="TIGR02595">
    <property type="entry name" value="PEP_CTERM"/>
    <property type="match status" value="1"/>
</dbReference>
<feature type="domain" description="Ice-binding protein C-terminal" evidence="2">
    <location>
        <begin position="164"/>
        <end position="187"/>
    </location>
</feature>
<proteinExistence type="predicted"/>